<evidence type="ECO:0000256" key="4">
    <source>
        <dbReference type="PROSITE-ProRule" id="PRU00175"/>
    </source>
</evidence>
<evidence type="ECO:0000259" key="7">
    <source>
        <dbReference type="PROSITE" id="PS50089"/>
    </source>
</evidence>
<comment type="caution">
    <text evidence="8">The sequence shown here is derived from an EMBL/GenBank/DDBJ whole genome shotgun (WGS) entry which is preliminary data.</text>
</comment>
<sequence length="520" mass="60092">MIFGLLLLIIQITGFSVTKQYRTQGLQYIDLDLDQFGQTSTGKTTLTIILENTIKVSYPFLAYCFNNDEQVVKSILQSLSSIQQHIESNKKQCVFDNNALLYYQNAQQLVFTNNIDDQNEWVYNQYSIYQLNHRKMRLYVQSTLETTYRLTISSSEKGECYNSCNSQGHCSENAVKLCQCQLGVLDSTCQITSNVINFRSKSSFQMERQTENLVIVPFPDSSSNIIITIDSHVELKLYFGCSYQKQYIPFYRSNSFNQTNISNGNVIISQKELQDCFENANKIEEALQTPLSKYLIILLVNEQIMNTQITLTLTSGDSEESGGTLEIVYIILSVLGSLIILVLLIICMIHKQRKGKRILILQPSNERANQMKVKKFRHSLRQDYIATEIYDQVIQEFPGLQESSECQICLLQFKKQDLVKLTYCLHLFHQYCLDEWRKRTQTCPFCRSNLTQEKYMQQIQEEQIIRLGVVVDDAISIDPLKLQEFQQREQRIRQLQQTQSPGSANVIQINTPGLCQFSEN</sequence>
<dbReference type="GO" id="GO:0008270">
    <property type="term" value="F:zinc ion binding"/>
    <property type="evidence" value="ECO:0007669"/>
    <property type="project" value="UniProtKB-KW"/>
</dbReference>
<proteinExistence type="predicted"/>
<dbReference type="Pfam" id="PF13639">
    <property type="entry name" value="zf-RING_2"/>
    <property type="match status" value="1"/>
</dbReference>
<keyword evidence="5" id="KW-0472">Membrane</keyword>
<dbReference type="EMBL" id="CAJJDP010000001">
    <property type="protein sequence ID" value="CAD8131621.1"/>
    <property type="molecule type" value="Genomic_DNA"/>
</dbReference>
<dbReference type="OMA" id="CFNNDEQ"/>
<evidence type="ECO:0000256" key="3">
    <source>
        <dbReference type="ARBA" id="ARBA00022833"/>
    </source>
</evidence>
<gene>
    <name evidence="8" type="ORF">POCTA_138.1.T0030017</name>
</gene>
<evidence type="ECO:0000313" key="8">
    <source>
        <dbReference type="EMBL" id="CAD8131621.1"/>
    </source>
</evidence>
<dbReference type="AlphaFoldDB" id="A0A8S1RRX3"/>
<keyword evidence="5" id="KW-0812">Transmembrane</keyword>
<feature type="chain" id="PRO_5035804426" description="RING-type domain-containing protein" evidence="6">
    <location>
        <begin position="19"/>
        <end position="520"/>
    </location>
</feature>
<keyword evidence="9" id="KW-1185">Reference proteome</keyword>
<dbReference type="SMART" id="SM00184">
    <property type="entry name" value="RING"/>
    <property type="match status" value="1"/>
</dbReference>
<feature type="domain" description="RING-type" evidence="7">
    <location>
        <begin position="406"/>
        <end position="447"/>
    </location>
</feature>
<accession>A0A8S1RRX3</accession>
<evidence type="ECO:0000256" key="5">
    <source>
        <dbReference type="SAM" id="Phobius"/>
    </source>
</evidence>
<feature type="transmembrane region" description="Helical" evidence="5">
    <location>
        <begin position="327"/>
        <end position="349"/>
    </location>
</feature>
<keyword evidence="6" id="KW-0732">Signal</keyword>
<reference evidence="8" key="1">
    <citation type="submission" date="2021-01" db="EMBL/GenBank/DDBJ databases">
        <authorList>
            <consortium name="Genoscope - CEA"/>
            <person name="William W."/>
        </authorList>
    </citation>
    <scope>NUCLEOTIDE SEQUENCE</scope>
</reference>
<organism evidence="8 9">
    <name type="scientific">Paramecium octaurelia</name>
    <dbReference type="NCBI Taxonomy" id="43137"/>
    <lineage>
        <taxon>Eukaryota</taxon>
        <taxon>Sar</taxon>
        <taxon>Alveolata</taxon>
        <taxon>Ciliophora</taxon>
        <taxon>Intramacronucleata</taxon>
        <taxon>Oligohymenophorea</taxon>
        <taxon>Peniculida</taxon>
        <taxon>Parameciidae</taxon>
        <taxon>Paramecium</taxon>
    </lineage>
</organism>
<dbReference type="PANTHER" id="PTHR14155">
    <property type="entry name" value="RING FINGER DOMAIN-CONTAINING"/>
    <property type="match status" value="1"/>
</dbReference>
<keyword evidence="3" id="KW-0862">Zinc</keyword>
<protein>
    <recommendedName>
        <fullName evidence="7">RING-type domain-containing protein</fullName>
    </recommendedName>
</protein>
<evidence type="ECO:0000256" key="6">
    <source>
        <dbReference type="SAM" id="SignalP"/>
    </source>
</evidence>
<evidence type="ECO:0000313" key="9">
    <source>
        <dbReference type="Proteomes" id="UP000683925"/>
    </source>
</evidence>
<dbReference type="OrthoDB" id="296667at2759"/>
<feature type="signal peptide" evidence="6">
    <location>
        <begin position="1"/>
        <end position="18"/>
    </location>
</feature>
<dbReference type="PANTHER" id="PTHR14155:SF627">
    <property type="entry name" value="OS06G0192800 PROTEIN"/>
    <property type="match status" value="1"/>
</dbReference>
<dbReference type="PROSITE" id="PS50089">
    <property type="entry name" value="ZF_RING_2"/>
    <property type="match status" value="1"/>
</dbReference>
<dbReference type="FunFam" id="3.30.40.10:FF:001281">
    <property type="entry name" value="Uncharacterized protein"/>
    <property type="match status" value="1"/>
</dbReference>
<evidence type="ECO:0000256" key="2">
    <source>
        <dbReference type="ARBA" id="ARBA00022771"/>
    </source>
</evidence>
<keyword evidence="5" id="KW-1133">Transmembrane helix</keyword>
<keyword evidence="1" id="KW-0479">Metal-binding</keyword>
<dbReference type="Proteomes" id="UP000683925">
    <property type="component" value="Unassembled WGS sequence"/>
</dbReference>
<keyword evidence="2 4" id="KW-0863">Zinc-finger</keyword>
<evidence type="ECO:0000256" key="1">
    <source>
        <dbReference type="ARBA" id="ARBA00022723"/>
    </source>
</evidence>
<dbReference type="InterPro" id="IPR053238">
    <property type="entry name" value="RING-H2_zinc_finger"/>
</dbReference>
<dbReference type="InterPro" id="IPR001841">
    <property type="entry name" value="Znf_RING"/>
</dbReference>
<name>A0A8S1RRX3_PAROT</name>